<dbReference type="PANTHER" id="PTHR12126">
    <property type="entry name" value="NADH-UBIQUINONE OXIDOREDUCTASE 39 KDA SUBUNIT-RELATED"/>
    <property type="match status" value="1"/>
</dbReference>
<reference evidence="2 3" key="1">
    <citation type="submission" date="2020-11" db="EMBL/GenBank/DDBJ databases">
        <title>Algicoccus daihaiensis sp.nov., isolated from Daihai Lake in Inner Mongolia.</title>
        <authorList>
            <person name="Kai J."/>
        </authorList>
    </citation>
    <scope>NUCLEOTIDE SEQUENCE [LARGE SCALE GENOMIC DNA]</scope>
    <source>
        <strain evidence="3">f23</strain>
    </source>
</reference>
<dbReference type="InterPro" id="IPR051207">
    <property type="entry name" value="ComplexI_NDUFA9_subunit"/>
</dbReference>
<dbReference type="Proteomes" id="UP000831607">
    <property type="component" value="Chromosome"/>
</dbReference>
<keyword evidence="3" id="KW-1185">Reference proteome</keyword>
<evidence type="ECO:0000259" key="1">
    <source>
        <dbReference type="Pfam" id="PF01370"/>
    </source>
</evidence>
<dbReference type="EMBL" id="CP063982">
    <property type="protein sequence ID" value="UOD51328.1"/>
    <property type="molecule type" value="Genomic_DNA"/>
</dbReference>
<dbReference type="Pfam" id="PF01370">
    <property type="entry name" value="Epimerase"/>
    <property type="match status" value="1"/>
</dbReference>
<gene>
    <name evidence="2" type="ORF">DHf2319_05685</name>
</gene>
<dbReference type="RefSeq" id="WP_243479792.1">
    <property type="nucleotide sequence ID" value="NZ_CP063982.1"/>
</dbReference>
<dbReference type="SUPFAM" id="SSF51735">
    <property type="entry name" value="NAD(P)-binding Rossmann-fold domains"/>
    <property type="match status" value="1"/>
</dbReference>
<evidence type="ECO:0000313" key="2">
    <source>
        <dbReference type="EMBL" id="UOD51328.1"/>
    </source>
</evidence>
<protein>
    <submittedName>
        <fullName evidence="2">Complex I NDUFA9 subunit family protein</fullName>
    </submittedName>
</protein>
<dbReference type="PANTHER" id="PTHR12126:SF11">
    <property type="entry name" value="NADH DEHYDROGENASE [UBIQUINONE] 1 ALPHA SUBCOMPLEX SUBUNIT 9, MITOCHONDRIAL"/>
    <property type="match status" value="1"/>
</dbReference>
<name>A0ABY4AM21_9BURK</name>
<dbReference type="Gene3D" id="3.40.50.720">
    <property type="entry name" value="NAD(P)-binding Rossmann-like Domain"/>
    <property type="match status" value="1"/>
</dbReference>
<feature type="domain" description="NAD-dependent epimerase/dehydratase" evidence="1">
    <location>
        <begin position="3"/>
        <end position="216"/>
    </location>
</feature>
<dbReference type="InterPro" id="IPR036291">
    <property type="entry name" value="NAD(P)-bd_dom_sf"/>
</dbReference>
<sequence>MRILVIGGTGFIGQHVVAKLAARGDKVFVPTRRLRHARDLMVHPTVTIMPGDVHDESVLNSLVQGMDAVINLVGVLHSPSGQPYGPAFDAAHVKLPAAIARACATHGVKRLVHVSALGASANGSSQYSRSKAAGEAAIAEVAAQTPELCTTIFRPSVVFGPGDKFMNMFAGLAKWFFVLPLAGSKARLQPVYVEDVAQAIVNCLDQKGTCGQTYDLAGPEVYTLGELVALAAKYSGHPRPVVDLPMGIGRMQAWFFECLPGEPLMSRDNLDSLQTDNVSDHPMDPILGVVATPLEAVAPRYLKSY</sequence>
<dbReference type="InterPro" id="IPR001509">
    <property type="entry name" value="Epimerase_deHydtase"/>
</dbReference>
<evidence type="ECO:0000313" key="3">
    <source>
        <dbReference type="Proteomes" id="UP000831607"/>
    </source>
</evidence>
<organism evidence="2 3">
    <name type="scientific">Orrella daihaiensis</name>
    <dbReference type="NCBI Taxonomy" id="2782176"/>
    <lineage>
        <taxon>Bacteria</taxon>
        <taxon>Pseudomonadati</taxon>
        <taxon>Pseudomonadota</taxon>
        <taxon>Betaproteobacteria</taxon>
        <taxon>Burkholderiales</taxon>
        <taxon>Alcaligenaceae</taxon>
        <taxon>Orrella</taxon>
    </lineage>
</organism>
<dbReference type="CDD" id="cd05271">
    <property type="entry name" value="NDUFA9_like_SDR_a"/>
    <property type="match status" value="1"/>
</dbReference>
<proteinExistence type="predicted"/>
<accession>A0ABY4AM21</accession>